<name>A0AAP0K9W6_9MAGN</name>
<dbReference type="Proteomes" id="UP001419268">
    <property type="component" value="Unassembled WGS sequence"/>
</dbReference>
<organism evidence="2 3">
    <name type="scientific">Stephania cephalantha</name>
    <dbReference type="NCBI Taxonomy" id="152367"/>
    <lineage>
        <taxon>Eukaryota</taxon>
        <taxon>Viridiplantae</taxon>
        <taxon>Streptophyta</taxon>
        <taxon>Embryophyta</taxon>
        <taxon>Tracheophyta</taxon>
        <taxon>Spermatophyta</taxon>
        <taxon>Magnoliopsida</taxon>
        <taxon>Ranunculales</taxon>
        <taxon>Menispermaceae</taxon>
        <taxon>Menispermoideae</taxon>
        <taxon>Cissampelideae</taxon>
        <taxon>Stephania</taxon>
    </lineage>
</organism>
<gene>
    <name evidence="2" type="ORF">Scep_007465</name>
</gene>
<dbReference type="AlphaFoldDB" id="A0AAP0K9W6"/>
<sequence>MKIALLLLLKSNRSMQNREGERRRRATGRGRGGPGLAKKMSKTGKEVRISSAVGDDPTTPRPKNVYIENEDLNKICDGTKET</sequence>
<keyword evidence="3" id="KW-1185">Reference proteome</keyword>
<comment type="caution">
    <text evidence="2">The sequence shown here is derived from an EMBL/GenBank/DDBJ whole genome shotgun (WGS) entry which is preliminary data.</text>
</comment>
<evidence type="ECO:0000313" key="3">
    <source>
        <dbReference type="Proteomes" id="UP001419268"/>
    </source>
</evidence>
<dbReference type="EMBL" id="JBBNAG010000003">
    <property type="protein sequence ID" value="KAK9148708.1"/>
    <property type="molecule type" value="Genomic_DNA"/>
</dbReference>
<evidence type="ECO:0000313" key="2">
    <source>
        <dbReference type="EMBL" id="KAK9148708.1"/>
    </source>
</evidence>
<accession>A0AAP0K9W6</accession>
<reference evidence="2 3" key="1">
    <citation type="submission" date="2024-01" db="EMBL/GenBank/DDBJ databases">
        <title>Genome assemblies of Stephania.</title>
        <authorList>
            <person name="Yang L."/>
        </authorList>
    </citation>
    <scope>NUCLEOTIDE SEQUENCE [LARGE SCALE GENOMIC DNA]</scope>
    <source>
        <strain evidence="2">JXDWG</strain>
        <tissue evidence="2">Leaf</tissue>
    </source>
</reference>
<protein>
    <submittedName>
        <fullName evidence="2">Uncharacterized protein</fullName>
    </submittedName>
</protein>
<evidence type="ECO:0000256" key="1">
    <source>
        <dbReference type="SAM" id="MobiDB-lite"/>
    </source>
</evidence>
<feature type="region of interest" description="Disordered" evidence="1">
    <location>
        <begin position="12"/>
        <end position="66"/>
    </location>
</feature>
<proteinExistence type="predicted"/>